<dbReference type="InterPro" id="IPR011991">
    <property type="entry name" value="ArsR-like_HTH"/>
</dbReference>
<dbReference type="Pfam" id="PF12802">
    <property type="entry name" value="MarR_2"/>
    <property type="match status" value="1"/>
</dbReference>
<dbReference type="GeneID" id="40266637"/>
<reference evidence="3" key="1">
    <citation type="submission" date="2019-05" db="EMBL/GenBank/DDBJ databases">
        <title>Genome sequence and methylation pattern of the halophilic Archaeon Natrinema versiforme BOL5-4.</title>
        <authorList>
            <person name="DasSarma P."/>
            <person name="Anton B.P."/>
            <person name="DasSarma S.L."/>
            <person name="Martinez F.L."/>
            <person name="Guzman D."/>
            <person name="Roberts R.J."/>
            <person name="DasSarma S."/>
        </authorList>
    </citation>
    <scope>NUCLEOTIDE SEQUENCE [LARGE SCALE GENOMIC DNA]</scope>
    <source>
        <strain evidence="3">BOL5-4</strain>
    </source>
</reference>
<organism evidence="2 3">
    <name type="scientific">Natrinema versiforme</name>
    <dbReference type="NCBI Taxonomy" id="88724"/>
    <lineage>
        <taxon>Archaea</taxon>
        <taxon>Methanobacteriati</taxon>
        <taxon>Methanobacteriota</taxon>
        <taxon>Stenosarchaea group</taxon>
        <taxon>Halobacteria</taxon>
        <taxon>Halobacteriales</taxon>
        <taxon>Natrialbaceae</taxon>
        <taxon>Natrinema</taxon>
    </lineage>
</organism>
<dbReference type="CDD" id="cd00090">
    <property type="entry name" value="HTH_ARSR"/>
    <property type="match status" value="1"/>
</dbReference>
<accession>A0A4P8WKK5</accession>
<evidence type="ECO:0000313" key="2">
    <source>
        <dbReference type="EMBL" id="QCS43622.1"/>
    </source>
</evidence>
<dbReference type="InterPro" id="IPR036388">
    <property type="entry name" value="WH-like_DNA-bd_sf"/>
</dbReference>
<dbReference type="GO" id="GO:0003700">
    <property type="term" value="F:DNA-binding transcription factor activity"/>
    <property type="evidence" value="ECO:0007669"/>
    <property type="project" value="InterPro"/>
</dbReference>
<dbReference type="RefSeq" id="WP_138246075.1">
    <property type="nucleotide sequence ID" value="NZ_CP040330.1"/>
</dbReference>
<dbReference type="InterPro" id="IPR000835">
    <property type="entry name" value="HTH_MarR-typ"/>
</dbReference>
<evidence type="ECO:0000259" key="1">
    <source>
        <dbReference type="Pfam" id="PF12802"/>
    </source>
</evidence>
<dbReference type="OrthoDB" id="275628at2157"/>
<dbReference type="AlphaFoldDB" id="A0A4P8WKK5"/>
<dbReference type="Gene3D" id="1.10.10.10">
    <property type="entry name" value="Winged helix-like DNA-binding domain superfamily/Winged helix DNA-binding domain"/>
    <property type="match status" value="1"/>
</dbReference>
<evidence type="ECO:0000313" key="3">
    <source>
        <dbReference type="Proteomes" id="UP000302218"/>
    </source>
</evidence>
<sequence>MAEISLNPTDNAILDMLGEGRCSPSYIAEEAGYSRQNVTNRLGRLVEHGYVRKLHPGLYELAEDPRKEGGD</sequence>
<protein>
    <submittedName>
        <fullName evidence="2">MarR family transcriptional regulator</fullName>
    </submittedName>
</protein>
<feature type="domain" description="HTH marR-type" evidence="1">
    <location>
        <begin position="6"/>
        <end position="53"/>
    </location>
</feature>
<dbReference type="SUPFAM" id="SSF46785">
    <property type="entry name" value="Winged helix' DNA-binding domain"/>
    <property type="match status" value="1"/>
</dbReference>
<dbReference type="EMBL" id="CP040330">
    <property type="protein sequence ID" value="QCS43622.1"/>
    <property type="molecule type" value="Genomic_DNA"/>
</dbReference>
<dbReference type="Proteomes" id="UP000302218">
    <property type="component" value="Chromosome"/>
</dbReference>
<dbReference type="KEGG" id="nvr:FEJ81_15150"/>
<dbReference type="InterPro" id="IPR036390">
    <property type="entry name" value="WH_DNA-bd_sf"/>
</dbReference>
<gene>
    <name evidence="2" type="ORF">FEJ81_15150</name>
</gene>
<name>A0A4P8WKK5_9EURY</name>
<proteinExistence type="predicted"/>